<evidence type="ECO:0000256" key="1">
    <source>
        <dbReference type="ARBA" id="ARBA00005725"/>
    </source>
</evidence>
<dbReference type="InterPro" id="IPR036291">
    <property type="entry name" value="NAD(P)-bd_dom_sf"/>
</dbReference>
<dbReference type="Gene3D" id="3.90.25.10">
    <property type="entry name" value="UDP-galactose 4-epimerase, domain 1"/>
    <property type="match status" value="1"/>
</dbReference>
<keyword evidence="2" id="KW-0521">NADP</keyword>
<dbReference type="InterPro" id="IPR008030">
    <property type="entry name" value="NmrA-like"/>
</dbReference>
<accession>A0A0C9UTH3</accession>
<dbReference type="CDD" id="cd05259">
    <property type="entry name" value="PCBER_SDR_a"/>
    <property type="match status" value="1"/>
</dbReference>
<dbReference type="OrthoDB" id="9974981at2759"/>
<feature type="domain" description="NmrA-like" evidence="4">
    <location>
        <begin position="3"/>
        <end position="284"/>
    </location>
</feature>
<keyword evidence="3" id="KW-0560">Oxidoreductase</keyword>
<reference evidence="5 6" key="1">
    <citation type="submission" date="2014-06" db="EMBL/GenBank/DDBJ databases">
        <title>Evolutionary Origins and Diversification of the Mycorrhizal Mutualists.</title>
        <authorList>
            <consortium name="DOE Joint Genome Institute"/>
            <consortium name="Mycorrhizal Genomics Consortium"/>
            <person name="Kohler A."/>
            <person name="Kuo A."/>
            <person name="Nagy L.G."/>
            <person name="Floudas D."/>
            <person name="Copeland A."/>
            <person name="Barry K.W."/>
            <person name="Cichocki N."/>
            <person name="Veneault-Fourrey C."/>
            <person name="LaButti K."/>
            <person name="Lindquist E.A."/>
            <person name="Lipzen A."/>
            <person name="Lundell T."/>
            <person name="Morin E."/>
            <person name="Murat C."/>
            <person name="Riley R."/>
            <person name="Ohm R."/>
            <person name="Sun H."/>
            <person name="Tunlid A."/>
            <person name="Henrissat B."/>
            <person name="Grigoriev I.V."/>
            <person name="Hibbett D.S."/>
            <person name="Martin F."/>
        </authorList>
    </citation>
    <scope>NUCLEOTIDE SEQUENCE [LARGE SCALE GENOMIC DNA]</scope>
    <source>
        <strain evidence="5 6">SS14</strain>
    </source>
</reference>
<evidence type="ECO:0000259" key="4">
    <source>
        <dbReference type="Pfam" id="PF05368"/>
    </source>
</evidence>
<protein>
    <recommendedName>
        <fullName evidence="4">NmrA-like domain-containing protein</fullName>
    </recommendedName>
</protein>
<dbReference type="GO" id="GO:0016491">
    <property type="term" value="F:oxidoreductase activity"/>
    <property type="evidence" value="ECO:0007669"/>
    <property type="project" value="UniProtKB-KW"/>
</dbReference>
<dbReference type="Gene3D" id="3.40.50.720">
    <property type="entry name" value="NAD(P)-binding Rossmann-like Domain"/>
    <property type="match status" value="1"/>
</dbReference>
<name>A0A0C9UTH3_SPHS4</name>
<sequence length="290" mass="31727">MVRIAIAGGTGGIGRHIVEALLATKKHSVVVLSRSISHPALSAQGAEIISVDYSNHASLVSALIGVHTVISTIWSWEPETMTTSQVALLNAAIEAGVKRFAPSEWSVIGKPNDPIELYRSKPPVAEAVAKSGMEYTLFENGIFMNYFATGTEGIGYLVKAKFIVDVEHCTARLPGTGDDKVGFTAADDIGKFVAASLELPKWPERSSMAGEILTYNDVVAIAEKIRGRKFEVTYISMEELEKVLQKDPQLSSQGQMEIARGRFAYKPNLNEILPDVKPMSVEEFLKKWWT</sequence>
<dbReference type="AlphaFoldDB" id="A0A0C9UTH3"/>
<dbReference type="HOGENOM" id="CLU_044876_0_2_1"/>
<evidence type="ECO:0000313" key="6">
    <source>
        <dbReference type="Proteomes" id="UP000054279"/>
    </source>
</evidence>
<comment type="similarity">
    <text evidence="1">Belongs to the NmrA-type oxidoreductase family. Isoflavone reductase subfamily.</text>
</comment>
<dbReference type="SUPFAM" id="SSF51735">
    <property type="entry name" value="NAD(P)-binding Rossmann-fold domains"/>
    <property type="match status" value="1"/>
</dbReference>
<organism evidence="5 6">
    <name type="scientific">Sphaerobolus stellatus (strain SS14)</name>
    <dbReference type="NCBI Taxonomy" id="990650"/>
    <lineage>
        <taxon>Eukaryota</taxon>
        <taxon>Fungi</taxon>
        <taxon>Dikarya</taxon>
        <taxon>Basidiomycota</taxon>
        <taxon>Agaricomycotina</taxon>
        <taxon>Agaricomycetes</taxon>
        <taxon>Phallomycetidae</taxon>
        <taxon>Geastrales</taxon>
        <taxon>Sphaerobolaceae</taxon>
        <taxon>Sphaerobolus</taxon>
    </lineage>
</organism>
<evidence type="ECO:0000256" key="2">
    <source>
        <dbReference type="ARBA" id="ARBA00022857"/>
    </source>
</evidence>
<dbReference type="PANTHER" id="PTHR47706">
    <property type="entry name" value="NMRA-LIKE FAMILY PROTEIN"/>
    <property type="match status" value="1"/>
</dbReference>
<dbReference type="InterPro" id="IPR045312">
    <property type="entry name" value="PCBER-like"/>
</dbReference>
<gene>
    <name evidence="5" type="ORF">M422DRAFT_54518</name>
</gene>
<dbReference type="Proteomes" id="UP000054279">
    <property type="component" value="Unassembled WGS sequence"/>
</dbReference>
<dbReference type="EMBL" id="KN837301">
    <property type="protein sequence ID" value="KIJ28626.1"/>
    <property type="molecule type" value="Genomic_DNA"/>
</dbReference>
<dbReference type="Pfam" id="PF05368">
    <property type="entry name" value="NmrA"/>
    <property type="match status" value="1"/>
</dbReference>
<evidence type="ECO:0000256" key="3">
    <source>
        <dbReference type="ARBA" id="ARBA00023002"/>
    </source>
</evidence>
<dbReference type="InterPro" id="IPR051609">
    <property type="entry name" value="NmrA/Isoflavone_reductase-like"/>
</dbReference>
<evidence type="ECO:0000313" key="5">
    <source>
        <dbReference type="EMBL" id="KIJ28626.1"/>
    </source>
</evidence>
<dbReference type="PANTHER" id="PTHR47706:SF4">
    <property type="entry name" value="NMRA-LIKE DOMAIN-CONTAINING PROTEIN"/>
    <property type="match status" value="1"/>
</dbReference>
<keyword evidence="6" id="KW-1185">Reference proteome</keyword>
<proteinExistence type="inferred from homology"/>